<dbReference type="Gene3D" id="1.10.357.10">
    <property type="entry name" value="Tetracycline Repressor, domain 2"/>
    <property type="match status" value="1"/>
</dbReference>
<dbReference type="InterPro" id="IPR009057">
    <property type="entry name" value="Homeodomain-like_sf"/>
</dbReference>
<evidence type="ECO:0000256" key="1">
    <source>
        <dbReference type="ARBA" id="ARBA00023015"/>
    </source>
</evidence>
<dbReference type="GO" id="GO:0003677">
    <property type="term" value="F:DNA binding"/>
    <property type="evidence" value="ECO:0007669"/>
    <property type="project" value="UniProtKB-UniRule"/>
</dbReference>
<name>A0A1A9K823_9PSED</name>
<sequence>MSKRPVIDRGKVLDAAEGLVMREGVAALSIGEVAKAAGISKGGVQSCFGTKDGLIEAMFNRWKAEFEVAVRDNAPDEAEPLDNLRAHVQLLAASDEALGKRAAAVLAAMLSREELRQRSSDWYRPLLIQDGGDDERSRNARLAFLAAKGAFLLRSFGLMEMSEAEWQAIFREIDTLLPPEALPGRGHDDGHD</sequence>
<keyword evidence="1" id="KW-0805">Transcription regulation</keyword>
<dbReference type="InterPro" id="IPR041479">
    <property type="entry name" value="TetR_CgmR_C"/>
</dbReference>
<keyword evidence="3" id="KW-0804">Transcription</keyword>
<dbReference type="Proteomes" id="UP000077748">
    <property type="component" value="Chromosome"/>
</dbReference>
<evidence type="ECO:0000256" key="3">
    <source>
        <dbReference type="ARBA" id="ARBA00023163"/>
    </source>
</evidence>
<dbReference type="RefSeq" id="WP_064582163.1">
    <property type="nucleotide sequence ID" value="NZ_CP015878.1"/>
</dbReference>
<dbReference type="Pfam" id="PF17937">
    <property type="entry name" value="TetR_C_28"/>
    <property type="match status" value="1"/>
</dbReference>
<feature type="DNA-binding region" description="H-T-H motif" evidence="4">
    <location>
        <begin position="29"/>
        <end position="48"/>
    </location>
</feature>
<dbReference type="PANTHER" id="PTHR47506">
    <property type="entry name" value="TRANSCRIPTIONAL REGULATORY PROTEIN"/>
    <property type="match status" value="1"/>
</dbReference>
<dbReference type="PRINTS" id="PR00455">
    <property type="entry name" value="HTHTETR"/>
</dbReference>
<evidence type="ECO:0000313" key="7">
    <source>
        <dbReference type="Proteomes" id="UP000077748"/>
    </source>
</evidence>
<reference evidence="6 7" key="1">
    <citation type="submission" date="2016-05" db="EMBL/GenBank/DDBJ databases">
        <title>Genome Sequence of Pseudomonas citronellolis Strain SJTE-3, an Estrogens and Persistent Organic Pollutants degradation strain.</title>
        <authorList>
            <person name="Liang R."/>
        </authorList>
    </citation>
    <scope>NUCLEOTIDE SEQUENCE [LARGE SCALE GENOMIC DNA]</scope>
    <source>
        <strain evidence="6 7">SJTE-3</strain>
    </source>
</reference>
<dbReference type="EMBL" id="CP015878">
    <property type="protein sequence ID" value="ANI13725.1"/>
    <property type="molecule type" value="Genomic_DNA"/>
</dbReference>
<evidence type="ECO:0000256" key="4">
    <source>
        <dbReference type="PROSITE-ProRule" id="PRU00335"/>
    </source>
</evidence>
<proteinExistence type="predicted"/>
<accession>A0A1A9K823</accession>
<evidence type="ECO:0000256" key="2">
    <source>
        <dbReference type="ARBA" id="ARBA00023125"/>
    </source>
</evidence>
<evidence type="ECO:0000259" key="5">
    <source>
        <dbReference type="PROSITE" id="PS50977"/>
    </source>
</evidence>
<dbReference type="AlphaFoldDB" id="A0A1A9K823"/>
<dbReference type="InterPro" id="IPR001647">
    <property type="entry name" value="HTH_TetR"/>
</dbReference>
<evidence type="ECO:0000313" key="6">
    <source>
        <dbReference type="EMBL" id="ANI13725.1"/>
    </source>
</evidence>
<dbReference type="PANTHER" id="PTHR47506:SF6">
    <property type="entry name" value="HTH-TYPE TRANSCRIPTIONAL REPRESSOR NEMR"/>
    <property type="match status" value="1"/>
</dbReference>
<keyword evidence="2 4" id="KW-0238">DNA-binding</keyword>
<dbReference type="PROSITE" id="PS50977">
    <property type="entry name" value="HTH_TETR_2"/>
    <property type="match status" value="1"/>
</dbReference>
<dbReference type="Pfam" id="PF00440">
    <property type="entry name" value="TetR_N"/>
    <property type="match status" value="1"/>
</dbReference>
<protein>
    <submittedName>
        <fullName evidence="6">Transcriptional regulator</fullName>
    </submittedName>
</protein>
<dbReference type="SUPFAM" id="SSF46689">
    <property type="entry name" value="Homeodomain-like"/>
    <property type="match status" value="1"/>
</dbReference>
<gene>
    <name evidence="6" type="ORF">A9C11_06870</name>
</gene>
<organism evidence="6 7">
    <name type="scientific">Pseudomonas citronellolis</name>
    <dbReference type="NCBI Taxonomy" id="53408"/>
    <lineage>
        <taxon>Bacteria</taxon>
        <taxon>Pseudomonadati</taxon>
        <taxon>Pseudomonadota</taxon>
        <taxon>Gammaproteobacteria</taxon>
        <taxon>Pseudomonadales</taxon>
        <taxon>Pseudomonadaceae</taxon>
        <taxon>Pseudomonas</taxon>
    </lineage>
</organism>
<feature type="domain" description="HTH tetR-type" evidence="5">
    <location>
        <begin position="6"/>
        <end position="66"/>
    </location>
</feature>